<dbReference type="Proteomes" id="UP000182680">
    <property type="component" value="Unassembled WGS sequence"/>
</dbReference>
<dbReference type="AlphaFoldDB" id="A0AA94HQL5"/>
<dbReference type="Pfam" id="PF13480">
    <property type="entry name" value="Acetyltransf_6"/>
    <property type="match status" value="1"/>
</dbReference>
<evidence type="ECO:0000313" key="2">
    <source>
        <dbReference type="EMBL" id="SFW17832.1"/>
    </source>
</evidence>
<sequence>MQTPYARQMKKLAFHELENHEGWQRAALYSGQADPFCCLPAWQLSFHEVFAPERQLMVWYEPGRVVDSVLVLAEQVFSAESVLLTPIDTLWFFSSPLLGPHAVDMLARAMSDLAAMYHPYFPRIVISGLQPGGAMPRRLLQVFGRSFDFFMHSETVQCAASLDGGLDGFLSRRSANHRAKLAKGSRRARERGIVYERHVPAAEDEAVAVLARMLAVEEESWKGQGQCGMTEEPARSFYAAMLRRLAPACAARVMFARHEDRDVGFIFGGMAGGIYRGQQFSYDRNWKDAGIGNLLQLEQVAWLCEEHATRYDMGPVTGPRMGYKAHWTEKRLPIQTWLMVKKQSGFPQ</sequence>
<evidence type="ECO:0000259" key="1">
    <source>
        <dbReference type="Pfam" id="PF13480"/>
    </source>
</evidence>
<accession>A0AA94HQL5</accession>
<dbReference type="EMBL" id="FPIW01000003">
    <property type="protein sequence ID" value="SFW17832.1"/>
    <property type="molecule type" value="Genomic_DNA"/>
</dbReference>
<proteinExistence type="predicted"/>
<reference evidence="3" key="1">
    <citation type="submission" date="2016-11" db="EMBL/GenBank/DDBJ databases">
        <authorList>
            <person name="Jaros S."/>
            <person name="Januszkiewicz K."/>
            <person name="Wedrychowicz H."/>
        </authorList>
    </citation>
    <scope>NUCLEOTIDE SEQUENCE [LARGE SCALE GENOMIC DNA]</scope>
    <source>
        <strain evidence="3">DSM 7057</strain>
    </source>
</reference>
<feature type="domain" description="BioF2-like acetyltransferase" evidence="1">
    <location>
        <begin position="176"/>
        <end position="315"/>
    </location>
</feature>
<dbReference type="SUPFAM" id="SSF55729">
    <property type="entry name" value="Acyl-CoA N-acyltransferases (Nat)"/>
    <property type="match status" value="1"/>
</dbReference>
<dbReference type="InterPro" id="IPR038740">
    <property type="entry name" value="BioF2-like_GNAT_dom"/>
</dbReference>
<dbReference type="Gene3D" id="3.40.630.30">
    <property type="match status" value="1"/>
</dbReference>
<name>A0AA94HQL5_DESDE</name>
<gene>
    <name evidence="2" type="ORF">SAMN02910291_00276</name>
</gene>
<organism evidence="2 3">
    <name type="scientific">Desulfovibrio desulfuricans</name>
    <dbReference type="NCBI Taxonomy" id="876"/>
    <lineage>
        <taxon>Bacteria</taxon>
        <taxon>Pseudomonadati</taxon>
        <taxon>Thermodesulfobacteriota</taxon>
        <taxon>Desulfovibrionia</taxon>
        <taxon>Desulfovibrionales</taxon>
        <taxon>Desulfovibrionaceae</taxon>
        <taxon>Desulfovibrio</taxon>
    </lineage>
</organism>
<protein>
    <submittedName>
        <fullName evidence="2">Acetyltransferase involved in cellulose biosynthesis, CelD/BcsL family</fullName>
    </submittedName>
</protein>
<evidence type="ECO:0000313" key="3">
    <source>
        <dbReference type="Proteomes" id="UP000182680"/>
    </source>
</evidence>
<comment type="caution">
    <text evidence="2">The sequence shown here is derived from an EMBL/GenBank/DDBJ whole genome shotgun (WGS) entry which is preliminary data.</text>
</comment>
<dbReference type="InterPro" id="IPR016181">
    <property type="entry name" value="Acyl_CoA_acyltransferase"/>
</dbReference>